<protein>
    <submittedName>
        <fullName evidence="1">Uncharacterized protein</fullName>
    </submittedName>
</protein>
<evidence type="ECO:0000313" key="2">
    <source>
        <dbReference type="Proteomes" id="UP000182661"/>
    </source>
</evidence>
<keyword evidence="2" id="KW-1185">Reference proteome</keyword>
<reference evidence="1 2" key="1">
    <citation type="submission" date="2016-02" db="EMBL/GenBank/DDBJ databases">
        <title>Genome sequencing of a beta-galactosidase producing bacteria Rhizobium sp. 59.</title>
        <authorList>
            <person name="Wang D."/>
            <person name="Kot W."/>
            <person name="Qin Y."/>
            <person name="Hansen L."/>
            <person name="Naqvi K."/>
            <person name="Rensing C."/>
        </authorList>
    </citation>
    <scope>NUCLEOTIDE SEQUENCE [LARGE SCALE GENOMIC DNA]</scope>
    <source>
        <strain evidence="1 2">59</strain>
    </source>
</reference>
<comment type="caution">
    <text evidence="1">The sequence shown here is derived from an EMBL/GenBank/DDBJ whole genome shotgun (WGS) entry which is preliminary data.</text>
</comment>
<gene>
    <name evidence="1" type="ORF">AX760_15835</name>
</gene>
<evidence type="ECO:0000313" key="1">
    <source>
        <dbReference type="EMBL" id="OJF97928.1"/>
    </source>
</evidence>
<dbReference type="Proteomes" id="UP000182661">
    <property type="component" value="Unassembled WGS sequence"/>
</dbReference>
<proteinExistence type="predicted"/>
<dbReference type="EMBL" id="LSRP01000079">
    <property type="protein sequence ID" value="OJF97928.1"/>
    <property type="molecule type" value="Genomic_DNA"/>
</dbReference>
<accession>A0A657LXX6</accession>
<name>A0A657LXX6_9HYPH</name>
<dbReference type="OrthoDB" id="8100807at2"/>
<dbReference type="AlphaFoldDB" id="A0A657LXX6"/>
<dbReference type="RefSeq" id="WP_071832802.1">
    <property type="nucleotide sequence ID" value="NZ_LSRP01000079.1"/>
</dbReference>
<sequence>MHTDNRKVLPDISPEDLGMLQRIFNDVCRRKGLAIDSPEAADDAARVIHLFQHGIRSEIKLTRMLMSDTDAMAS</sequence>
<organism evidence="1 2">
    <name type="scientific">Pararhizobium antarcticum</name>
    <dbReference type="NCBI Taxonomy" id="1798805"/>
    <lineage>
        <taxon>Bacteria</taxon>
        <taxon>Pseudomonadati</taxon>
        <taxon>Pseudomonadota</taxon>
        <taxon>Alphaproteobacteria</taxon>
        <taxon>Hyphomicrobiales</taxon>
        <taxon>Rhizobiaceae</taxon>
        <taxon>Rhizobium/Agrobacterium group</taxon>
        <taxon>Pararhizobium</taxon>
    </lineage>
</organism>